<keyword evidence="9" id="KW-1133">Transmembrane helix</keyword>
<evidence type="ECO:0000256" key="7">
    <source>
        <dbReference type="ARBA" id="ARBA00022777"/>
    </source>
</evidence>
<feature type="binding site" evidence="12">
    <location>
        <position position="183"/>
    </location>
    <ligand>
        <name>ATP</name>
        <dbReference type="ChEBI" id="CHEBI:30616"/>
    </ligand>
</feature>
<keyword evidence="11" id="KW-0325">Glycoprotein</keyword>
<dbReference type="GO" id="GO:0004714">
    <property type="term" value="F:transmembrane receptor protein tyrosine kinase activity"/>
    <property type="evidence" value="ECO:0007669"/>
    <property type="project" value="InterPro"/>
</dbReference>
<keyword evidence="15" id="KW-1185">Reference proteome</keyword>
<gene>
    <name evidence="14" type="ORF">RHGRI_003954</name>
</gene>
<dbReference type="PROSITE" id="PS00108">
    <property type="entry name" value="PROTEIN_KINASE_ST"/>
    <property type="match status" value="1"/>
</dbReference>
<comment type="caution">
    <text evidence="14">The sequence shown here is derived from an EMBL/GenBank/DDBJ whole genome shotgun (WGS) entry which is preliminary data.</text>
</comment>
<keyword evidence="4" id="KW-0812">Transmembrane</keyword>
<evidence type="ECO:0000313" key="14">
    <source>
        <dbReference type="EMBL" id="KAG5560778.1"/>
    </source>
</evidence>
<dbReference type="GO" id="GO:0005886">
    <property type="term" value="C:plasma membrane"/>
    <property type="evidence" value="ECO:0007669"/>
    <property type="project" value="TreeGrafter"/>
</dbReference>
<proteinExistence type="predicted"/>
<evidence type="ECO:0000256" key="2">
    <source>
        <dbReference type="ARBA" id="ARBA00022527"/>
    </source>
</evidence>
<accession>A0AAV6L8S6</accession>
<name>A0AAV6L8S6_9ERIC</name>
<evidence type="ECO:0000256" key="1">
    <source>
        <dbReference type="ARBA" id="ARBA00004479"/>
    </source>
</evidence>
<dbReference type="Gene3D" id="3.30.200.20">
    <property type="entry name" value="Phosphorylase Kinase, domain 1"/>
    <property type="match status" value="1"/>
</dbReference>
<evidence type="ECO:0000256" key="10">
    <source>
        <dbReference type="ARBA" id="ARBA00023136"/>
    </source>
</evidence>
<reference evidence="14" key="1">
    <citation type="submission" date="2020-08" db="EMBL/GenBank/DDBJ databases">
        <title>Plant Genome Project.</title>
        <authorList>
            <person name="Zhang R.-G."/>
        </authorList>
    </citation>
    <scope>NUCLEOTIDE SEQUENCE</scope>
    <source>
        <strain evidence="14">WSP0</strain>
        <tissue evidence="14">Leaf</tissue>
    </source>
</reference>
<evidence type="ECO:0000256" key="6">
    <source>
        <dbReference type="ARBA" id="ARBA00022741"/>
    </source>
</evidence>
<comment type="subcellular location">
    <subcellularLocation>
        <location evidence="1">Membrane</location>
        <topology evidence="1">Single-pass type I membrane protein</topology>
    </subcellularLocation>
</comment>
<dbReference type="SUPFAM" id="SSF56112">
    <property type="entry name" value="Protein kinase-like (PK-like)"/>
    <property type="match status" value="2"/>
</dbReference>
<dbReference type="AlphaFoldDB" id="A0AAV6L8S6"/>
<dbReference type="CDD" id="cd14066">
    <property type="entry name" value="STKc_IRAK"/>
    <property type="match status" value="1"/>
</dbReference>
<keyword evidence="7" id="KW-0418">Kinase</keyword>
<evidence type="ECO:0000256" key="8">
    <source>
        <dbReference type="ARBA" id="ARBA00022840"/>
    </source>
</evidence>
<keyword evidence="2" id="KW-0723">Serine/threonine-protein kinase</keyword>
<dbReference type="FunFam" id="1.10.510.10:FF:000252">
    <property type="entry name" value="Receptor-like protein kinase FERONIA"/>
    <property type="match status" value="1"/>
</dbReference>
<evidence type="ECO:0000313" key="15">
    <source>
        <dbReference type="Proteomes" id="UP000823749"/>
    </source>
</evidence>
<dbReference type="GO" id="GO:0004674">
    <property type="term" value="F:protein serine/threonine kinase activity"/>
    <property type="evidence" value="ECO:0007669"/>
    <property type="project" value="UniProtKB-KW"/>
</dbReference>
<keyword evidence="5" id="KW-0732">Signal</keyword>
<evidence type="ECO:0000256" key="4">
    <source>
        <dbReference type="ARBA" id="ARBA00022692"/>
    </source>
</evidence>
<keyword evidence="3" id="KW-0808">Transferase</keyword>
<dbReference type="InterPro" id="IPR000719">
    <property type="entry name" value="Prot_kinase_dom"/>
</dbReference>
<evidence type="ECO:0000256" key="12">
    <source>
        <dbReference type="PROSITE-ProRule" id="PRU10141"/>
    </source>
</evidence>
<dbReference type="SMART" id="SM00220">
    <property type="entry name" value="S_TKc"/>
    <property type="match status" value="1"/>
</dbReference>
<evidence type="ECO:0000256" key="3">
    <source>
        <dbReference type="ARBA" id="ARBA00022679"/>
    </source>
</evidence>
<feature type="domain" description="Protein kinase" evidence="13">
    <location>
        <begin position="152"/>
        <end position="429"/>
    </location>
</feature>
<organism evidence="14 15">
    <name type="scientific">Rhododendron griersonianum</name>
    <dbReference type="NCBI Taxonomy" id="479676"/>
    <lineage>
        <taxon>Eukaryota</taxon>
        <taxon>Viridiplantae</taxon>
        <taxon>Streptophyta</taxon>
        <taxon>Embryophyta</taxon>
        <taxon>Tracheophyta</taxon>
        <taxon>Spermatophyta</taxon>
        <taxon>Magnoliopsida</taxon>
        <taxon>eudicotyledons</taxon>
        <taxon>Gunneridae</taxon>
        <taxon>Pentapetalae</taxon>
        <taxon>asterids</taxon>
        <taxon>Ericales</taxon>
        <taxon>Ericaceae</taxon>
        <taxon>Ericoideae</taxon>
        <taxon>Rhodoreae</taxon>
        <taxon>Rhododendron</taxon>
    </lineage>
</organism>
<protein>
    <recommendedName>
        <fullName evidence="13">Protein kinase domain-containing protein</fullName>
    </recommendedName>
</protein>
<keyword evidence="6 12" id="KW-0547">Nucleotide-binding</keyword>
<dbReference type="GO" id="GO:0005524">
    <property type="term" value="F:ATP binding"/>
    <property type="evidence" value="ECO:0007669"/>
    <property type="project" value="UniProtKB-UniRule"/>
</dbReference>
<dbReference type="Gene3D" id="1.10.510.10">
    <property type="entry name" value="Transferase(Phosphotransferase) domain 1"/>
    <property type="match status" value="3"/>
</dbReference>
<dbReference type="PROSITE" id="PS50011">
    <property type="entry name" value="PROTEIN_KINASE_DOM"/>
    <property type="match status" value="2"/>
</dbReference>
<dbReference type="GO" id="GO:0009506">
    <property type="term" value="C:plasmodesma"/>
    <property type="evidence" value="ECO:0007669"/>
    <property type="project" value="TreeGrafter"/>
</dbReference>
<sequence length="773" mass="85812">MAEVVQSLEIALVSHECKGRSHGNIAKAFQGIKLGPKEIIQTISASEMENFTQGPLAISISGGADSGNKLPFPNPRNPFVQAEVSSSDWGEIPPALPFPNPFDQAGVSSSDWGEIPPALPFPNPFDQAGAASSTDSLSLESWEIAIDGGMDELEESFIGTGGFGKVYKAIIDDGATTSVAAIKRSNPESNQGVEEFWTEVKLLSKLRHTNLVSLISYCNEYREMVLVYEYIARGTLAYHLYKTSRSYLTWERRLNICRDAALGLDYLHNGTKHGIIHRDVKSTNILLDENWVAKVSDFGISKRIPSYTTTHVTTNVKGTFGYFDPDYFLTKRLTKKSDVYAFGVVLLEVLCGRPPIDTRLEEEQISLIHWAQMYINKGNIDRIIDPSLNGETTPHSLKYFAELANKCLYTKPKERPTMAEVVQSLDIALESFQGRLQSKAFRGIKFVPKGMNRWWRAGKGNGSNDGGGPILVGLNRSLYPRFSLVEIRAATDDFNDALLIGQDSAFRLYKGCMVEGTRAVFIKLYRSRQTLRFCEEKDELILVYDYIGDGTLESLLHGSDNDPLLWKKRLEICIDTARGLEYLHTNVEQQFVHRSIKPSNIFLDNEWVAKIGNFEIALPIPTSMATEGVETNLCGTLGFLDPEYLNTVEWFCVCIKRGTIDEVIDPYLIGKIAPECFGYYVNLALTCLASEGSRRPSMDDVLRGLQSSLEKQEAWENSVQMGGVLHKADVPGSYNDVISVQSEFTIGGQSYLISALVRPSSPISSSGFSSSSE</sequence>
<evidence type="ECO:0000256" key="5">
    <source>
        <dbReference type="ARBA" id="ARBA00022729"/>
    </source>
</evidence>
<dbReference type="EMBL" id="JACTNZ010000002">
    <property type="protein sequence ID" value="KAG5560778.1"/>
    <property type="molecule type" value="Genomic_DNA"/>
</dbReference>
<dbReference type="Pfam" id="PF00069">
    <property type="entry name" value="Pkinase"/>
    <property type="match status" value="2"/>
</dbReference>
<dbReference type="InterPro" id="IPR017441">
    <property type="entry name" value="Protein_kinase_ATP_BS"/>
</dbReference>
<dbReference type="PANTHER" id="PTHR27003">
    <property type="entry name" value="OS07G0166700 PROTEIN"/>
    <property type="match status" value="1"/>
</dbReference>
<keyword evidence="10" id="KW-0472">Membrane</keyword>
<keyword evidence="8 12" id="KW-0067">ATP-binding</keyword>
<evidence type="ECO:0000259" key="13">
    <source>
        <dbReference type="PROSITE" id="PS50011"/>
    </source>
</evidence>
<feature type="domain" description="Protein kinase" evidence="13">
    <location>
        <begin position="441"/>
        <end position="773"/>
    </location>
</feature>
<dbReference type="PROSITE" id="PS00107">
    <property type="entry name" value="PROTEIN_KINASE_ATP"/>
    <property type="match status" value="1"/>
</dbReference>
<dbReference type="InterPro" id="IPR045272">
    <property type="entry name" value="ANXUR1/2-like"/>
</dbReference>
<dbReference type="PANTHER" id="PTHR27003:SF467">
    <property type="entry name" value="PROTEIN KINASE DOMAIN-CONTAINING PROTEIN"/>
    <property type="match status" value="1"/>
</dbReference>
<evidence type="ECO:0000256" key="11">
    <source>
        <dbReference type="ARBA" id="ARBA00023180"/>
    </source>
</evidence>
<dbReference type="FunFam" id="3.30.200.20:FF:000039">
    <property type="entry name" value="receptor-like protein kinase FERONIA"/>
    <property type="match status" value="1"/>
</dbReference>
<evidence type="ECO:0000256" key="9">
    <source>
        <dbReference type="ARBA" id="ARBA00022989"/>
    </source>
</evidence>
<dbReference type="Proteomes" id="UP000823749">
    <property type="component" value="Chromosome 2"/>
</dbReference>
<dbReference type="InterPro" id="IPR008271">
    <property type="entry name" value="Ser/Thr_kinase_AS"/>
</dbReference>
<dbReference type="InterPro" id="IPR011009">
    <property type="entry name" value="Kinase-like_dom_sf"/>
</dbReference>